<comment type="caution">
    <text evidence="5">The sequence shown here is derived from an EMBL/GenBank/DDBJ whole genome shotgun (WGS) entry which is preliminary data.</text>
</comment>
<dbReference type="SUPFAM" id="SSF53822">
    <property type="entry name" value="Periplasmic binding protein-like I"/>
    <property type="match status" value="1"/>
</dbReference>
<accession>A0ABT2LGX1</accession>
<keyword evidence="6" id="KW-1185">Reference proteome</keyword>
<dbReference type="EMBL" id="JAOCZP010000001">
    <property type="protein sequence ID" value="MCT7373776.1"/>
    <property type="molecule type" value="Genomic_DNA"/>
</dbReference>
<evidence type="ECO:0000256" key="2">
    <source>
        <dbReference type="ARBA" id="ARBA00023125"/>
    </source>
</evidence>
<sequence length="343" mass="37029">MRKPRRSGKVTLSDVAAAADVSAITVSRALRNPSVVSDDALARIEKAVADLGYVPNLAAQALASKRTNVIGALIPSVTNNVFSDVLRGIYDAIHGTRFQLQLGNTRYSAMEEEKLLLTFLSQRPAGLIVSGIDQSRTARTLLETADCPVVQIMETGPDPVDMMVGFSHLDAARAAVEHLIAAGYSRIAFLGARMDPRTQRRLQGYRQALEQAGLHDESLVVTTPQSSSISLGAHLLGDLLARRPDADAVFCNNDDIALGTLFEAQRRRIPIPGALGICGFNDLEMMQTAWPSLTSVRTHRSGMGQDAVAMLISAIEGRRPDNPVVDLGFEVMARESTRRSPMA</sequence>
<dbReference type="PANTHER" id="PTHR30146">
    <property type="entry name" value="LACI-RELATED TRANSCRIPTIONAL REPRESSOR"/>
    <property type="match status" value="1"/>
</dbReference>
<dbReference type="RefSeq" id="WP_260900102.1">
    <property type="nucleotide sequence ID" value="NZ_JAOCZP010000001.1"/>
</dbReference>
<evidence type="ECO:0000256" key="1">
    <source>
        <dbReference type="ARBA" id="ARBA00023015"/>
    </source>
</evidence>
<evidence type="ECO:0000256" key="3">
    <source>
        <dbReference type="ARBA" id="ARBA00023163"/>
    </source>
</evidence>
<dbReference type="Gene3D" id="3.40.50.2300">
    <property type="match status" value="2"/>
</dbReference>
<evidence type="ECO:0000259" key="4">
    <source>
        <dbReference type="PROSITE" id="PS50932"/>
    </source>
</evidence>
<keyword evidence="2 5" id="KW-0238">DNA-binding</keyword>
<name>A0ABT2LGX1_9HYPH</name>
<gene>
    <name evidence="5" type="ORF">N5A92_01795</name>
</gene>
<proteinExistence type="predicted"/>
<feature type="domain" description="HTH lacI-type" evidence="4">
    <location>
        <begin position="10"/>
        <end position="64"/>
    </location>
</feature>
<dbReference type="Pfam" id="PF13377">
    <property type="entry name" value="Peripla_BP_3"/>
    <property type="match status" value="1"/>
</dbReference>
<evidence type="ECO:0000313" key="5">
    <source>
        <dbReference type="EMBL" id="MCT7373776.1"/>
    </source>
</evidence>
<evidence type="ECO:0000313" key="6">
    <source>
        <dbReference type="Proteomes" id="UP001320831"/>
    </source>
</evidence>
<dbReference type="InterPro" id="IPR028082">
    <property type="entry name" value="Peripla_BP_I"/>
</dbReference>
<dbReference type="PROSITE" id="PS50932">
    <property type="entry name" value="HTH_LACI_2"/>
    <property type="match status" value="1"/>
</dbReference>
<dbReference type="SUPFAM" id="SSF47413">
    <property type="entry name" value="lambda repressor-like DNA-binding domains"/>
    <property type="match status" value="1"/>
</dbReference>
<reference evidence="5 6" key="1">
    <citation type="submission" date="2022-09" db="EMBL/GenBank/DDBJ databases">
        <title>Chelativorans salina sp. nov., a novel slightly halophilic bacterium isolated from a saline lake sediment enrichment.</title>
        <authorList>
            <person name="Gao L."/>
            <person name="Fang B.-Z."/>
            <person name="Li W.-J."/>
        </authorList>
    </citation>
    <scope>NUCLEOTIDE SEQUENCE [LARGE SCALE GENOMIC DNA]</scope>
    <source>
        <strain evidence="5 6">EGI FJ00035</strain>
    </source>
</reference>
<dbReference type="PROSITE" id="PS00356">
    <property type="entry name" value="HTH_LACI_1"/>
    <property type="match status" value="1"/>
</dbReference>
<dbReference type="InterPro" id="IPR046335">
    <property type="entry name" value="LacI/GalR-like_sensor"/>
</dbReference>
<dbReference type="InterPro" id="IPR000843">
    <property type="entry name" value="HTH_LacI"/>
</dbReference>
<protein>
    <submittedName>
        <fullName evidence="5">LacI family DNA-binding transcriptional regulator</fullName>
    </submittedName>
</protein>
<dbReference type="GO" id="GO:0003677">
    <property type="term" value="F:DNA binding"/>
    <property type="evidence" value="ECO:0007669"/>
    <property type="project" value="UniProtKB-KW"/>
</dbReference>
<dbReference type="Proteomes" id="UP001320831">
    <property type="component" value="Unassembled WGS sequence"/>
</dbReference>
<dbReference type="CDD" id="cd01575">
    <property type="entry name" value="PBP1_GntR"/>
    <property type="match status" value="1"/>
</dbReference>
<dbReference type="Gene3D" id="1.10.260.40">
    <property type="entry name" value="lambda repressor-like DNA-binding domains"/>
    <property type="match status" value="1"/>
</dbReference>
<dbReference type="InterPro" id="IPR010982">
    <property type="entry name" value="Lambda_DNA-bd_dom_sf"/>
</dbReference>
<organism evidence="5 6">
    <name type="scientific">Chelativorans salis</name>
    <dbReference type="NCBI Taxonomy" id="2978478"/>
    <lineage>
        <taxon>Bacteria</taxon>
        <taxon>Pseudomonadati</taxon>
        <taxon>Pseudomonadota</taxon>
        <taxon>Alphaproteobacteria</taxon>
        <taxon>Hyphomicrobiales</taxon>
        <taxon>Phyllobacteriaceae</taxon>
        <taxon>Chelativorans</taxon>
    </lineage>
</organism>
<dbReference type="SMART" id="SM00354">
    <property type="entry name" value="HTH_LACI"/>
    <property type="match status" value="1"/>
</dbReference>
<dbReference type="CDD" id="cd01392">
    <property type="entry name" value="HTH_LacI"/>
    <property type="match status" value="1"/>
</dbReference>
<dbReference type="Pfam" id="PF00356">
    <property type="entry name" value="LacI"/>
    <property type="match status" value="1"/>
</dbReference>
<keyword evidence="1" id="KW-0805">Transcription regulation</keyword>
<keyword evidence="3" id="KW-0804">Transcription</keyword>
<dbReference type="PANTHER" id="PTHR30146:SF2">
    <property type="entry name" value="HTH-TYPE TRANSCRIPTIONAL REGULATOR GNTR"/>
    <property type="match status" value="1"/>
</dbReference>